<gene>
    <name evidence="2" type="ORF">KCV03_g168</name>
</gene>
<dbReference type="Proteomes" id="UP000767238">
    <property type="component" value="Unassembled WGS sequence"/>
</dbReference>
<protein>
    <submittedName>
        <fullName evidence="2">Uncharacterized protein</fullName>
    </submittedName>
</protein>
<proteinExistence type="predicted"/>
<sequence>MKKNEETPTRLLFRSAMKKTQCIPHPREIEKSPKYNDKKPGSDPRVRKEQHLKHLWLHPLRSADTKIQAIARPPSSDLHTFSAFDTIFERLLNIAGLVLDPKTTLLPPFENTHMSHFAGLFECSFSEYQDFDTTEDGGGFVRKEGAIKSGPEKILVLDTKAGQPAWYRVVGDELLKVR</sequence>
<organism evidence="2 3">
    <name type="scientific">Aureobasidium melanogenum</name>
    <name type="common">Aureobasidium pullulans var. melanogenum</name>
    <dbReference type="NCBI Taxonomy" id="46634"/>
    <lineage>
        <taxon>Eukaryota</taxon>
        <taxon>Fungi</taxon>
        <taxon>Dikarya</taxon>
        <taxon>Ascomycota</taxon>
        <taxon>Pezizomycotina</taxon>
        <taxon>Dothideomycetes</taxon>
        <taxon>Dothideomycetidae</taxon>
        <taxon>Dothideales</taxon>
        <taxon>Saccotheciaceae</taxon>
        <taxon>Aureobasidium</taxon>
    </lineage>
</organism>
<dbReference type="EMBL" id="JAHFYH010000001">
    <property type="protein sequence ID" value="KAH0237701.1"/>
    <property type="molecule type" value="Genomic_DNA"/>
</dbReference>
<comment type="caution">
    <text evidence="2">The sequence shown here is derived from an EMBL/GenBank/DDBJ whole genome shotgun (WGS) entry which is preliminary data.</text>
</comment>
<feature type="compositionally biased region" description="Basic and acidic residues" evidence="1">
    <location>
        <begin position="25"/>
        <end position="48"/>
    </location>
</feature>
<evidence type="ECO:0000313" key="3">
    <source>
        <dbReference type="Proteomes" id="UP000767238"/>
    </source>
</evidence>
<feature type="region of interest" description="Disordered" evidence="1">
    <location>
        <begin position="22"/>
        <end position="48"/>
    </location>
</feature>
<reference evidence="2" key="2">
    <citation type="submission" date="2021-08" db="EMBL/GenBank/DDBJ databases">
        <authorList>
            <person name="Gostincar C."/>
            <person name="Sun X."/>
            <person name="Song Z."/>
            <person name="Gunde-Cimerman N."/>
        </authorList>
    </citation>
    <scope>NUCLEOTIDE SEQUENCE</scope>
    <source>
        <strain evidence="2">EXF-8016</strain>
    </source>
</reference>
<evidence type="ECO:0000313" key="2">
    <source>
        <dbReference type="EMBL" id="KAH0237701.1"/>
    </source>
</evidence>
<reference evidence="2" key="1">
    <citation type="journal article" date="2021" name="J Fungi (Basel)">
        <title>Virulence traits and population genomics of the black yeast Aureobasidium melanogenum.</title>
        <authorList>
            <person name="Cernosa A."/>
            <person name="Sun X."/>
            <person name="Gostincar C."/>
            <person name="Fang C."/>
            <person name="Gunde-Cimerman N."/>
            <person name="Song Z."/>
        </authorList>
    </citation>
    <scope>NUCLEOTIDE SEQUENCE</scope>
    <source>
        <strain evidence="2">EXF-8016</strain>
    </source>
</reference>
<accession>A0A9P8GQM1</accession>
<name>A0A9P8GQM1_AURME</name>
<evidence type="ECO:0000256" key="1">
    <source>
        <dbReference type="SAM" id="MobiDB-lite"/>
    </source>
</evidence>
<dbReference type="AlphaFoldDB" id="A0A9P8GQM1"/>
<feature type="non-terminal residue" evidence="2">
    <location>
        <position position="178"/>
    </location>
</feature>